<dbReference type="Gene3D" id="1.10.246.130">
    <property type="match status" value="1"/>
</dbReference>
<dbReference type="EMBL" id="CP000384">
    <property type="protein sequence ID" value="ABG06988.1"/>
    <property type="molecule type" value="Genomic_DNA"/>
</dbReference>
<dbReference type="AlphaFoldDB" id="A0A5Q5BFM1"/>
<protein>
    <submittedName>
        <fullName evidence="1">Gamma-glutamyltransferase 2, Threonine peptidase, MEROPS family T03</fullName>
        <ecNumber evidence="1">2.3.2.2</ecNumber>
    </submittedName>
</protein>
<dbReference type="PANTHER" id="PTHR43881">
    <property type="entry name" value="GAMMA-GLUTAMYLTRANSPEPTIDASE (AFU_ORTHOLOGUE AFUA_4G13580)"/>
    <property type="match status" value="1"/>
</dbReference>
<dbReference type="Gene3D" id="3.60.20.40">
    <property type="match status" value="1"/>
</dbReference>
<dbReference type="EC" id="2.3.2.2" evidence="1"/>
<sequence>MTHSAPCNGGSAGRHSRCPETCYRPGSVSSAAGMVATSHPMAVRTAVTILEEGGTAADAAVAAAAMLTVVDPPSTGVGGDLFALYWESGGTEPVGLAAAGVAPAALSVQALRDSGFDTMPADGPWTVTVPGATWGWSALLERYGTLGRDRVVAPAVEAARTGFAVTPAVAEEWKLGANRLRADPHAAALFLPAGRAPRVGDVFRNPDLAETLQTYAREGHAPFYTGDIAADFADAVHPLRTSDLGEWAGPEWVTPIRARFRGVDVYEMPPPGQGLAVLQALRLYQRFAPYSDHHLVESIKAAVADAADHIADPRFHPVPVAELLGDGRVGELADRIGATASDGRTPGTPSDTVYVCVVDRWGAACSLIQSIYDGFGSGVLVPGRGVLLHNRGAGFTLRDGHPNRPEPRKRPYHTIIPAMLGGPDGFRGCLGVVGGFMQPQGQVQVLRNVLDRGMSAQQAVDAPRLRVLGGHTLGLEEGFDAGGAAELARRGHRLSALPRSECGGAQLILRTPAGLDGGSDFRRDGYVGVC</sequence>
<dbReference type="SUPFAM" id="SSF56235">
    <property type="entry name" value="N-terminal nucleophile aminohydrolases (Ntn hydrolases)"/>
    <property type="match status" value="1"/>
</dbReference>
<dbReference type="KEGG" id="mmc:Mmcs_0872"/>
<gene>
    <name evidence="1" type="ordered locus">Mmcs_0872</name>
</gene>
<keyword evidence="1" id="KW-0808">Transferase</keyword>
<dbReference type="Pfam" id="PF01019">
    <property type="entry name" value="G_glu_transpept"/>
    <property type="match status" value="1"/>
</dbReference>
<name>A0A5Q5BFM1_MYCSS</name>
<proteinExistence type="predicted"/>
<organism evidence="1">
    <name type="scientific">Mycobacterium sp. (strain MCS)</name>
    <dbReference type="NCBI Taxonomy" id="164756"/>
    <lineage>
        <taxon>Bacteria</taxon>
        <taxon>Bacillati</taxon>
        <taxon>Actinomycetota</taxon>
        <taxon>Actinomycetes</taxon>
        <taxon>Mycobacteriales</taxon>
        <taxon>Mycobacteriaceae</taxon>
        <taxon>Mycobacterium</taxon>
    </lineage>
</organism>
<accession>A0A5Q5BFM1</accession>
<dbReference type="InterPro" id="IPR043137">
    <property type="entry name" value="GGT_ssub_C"/>
</dbReference>
<evidence type="ECO:0000313" key="1">
    <source>
        <dbReference type="EMBL" id="ABG06988.1"/>
    </source>
</evidence>
<reference evidence="1" key="1">
    <citation type="submission" date="2006-06" db="EMBL/GenBank/DDBJ databases">
        <title>Complete sequence of chromosome of Mycobacterium sp. MCS.</title>
        <authorList>
            <consortium name="US DOE Joint Genome Institute"/>
            <person name="Copeland A."/>
            <person name="Lucas S."/>
            <person name="Lapidus A."/>
            <person name="Barry K."/>
            <person name="Detter J.C."/>
            <person name="Glavina del Rio T."/>
            <person name="Hammon N."/>
            <person name="Israni S."/>
            <person name="Dalin E."/>
            <person name="Tice H."/>
            <person name="Pitluck S."/>
            <person name="Martinez M."/>
            <person name="Schmutz J."/>
            <person name="Larimer F."/>
            <person name="Land M."/>
            <person name="Hauser L."/>
            <person name="Kyrpides N."/>
            <person name="Kim E."/>
            <person name="Miller C.D."/>
            <person name="Hughes J.E."/>
            <person name="Anderson A.J."/>
            <person name="Sims R.C."/>
            <person name="Richardson P."/>
        </authorList>
    </citation>
    <scope>NUCLEOTIDE SEQUENCE [LARGE SCALE GENOMIC DNA]</scope>
    <source>
        <strain evidence="1">MCS</strain>
    </source>
</reference>
<dbReference type="GO" id="GO:0103068">
    <property type="term" value="F:leukotriene C4 gamma-glutamyl transferase activity"/>
    <property type="evidence" value="ECO:0007669"/>
    <property type="project" value="UniProtKB-EC"/>
</dbReference>
<dbReference type="InterPro" id="IPR029055">
    <property type="entry name" value="Ntn_hydrolases_N"/>
</dbReference>
<dbReference type="InterPro" id="IPR043138">
    <property type="entry name" value="GGT_lsub"/>
</dbReference>
<dbReference type="PRINTS" id="PR01210">
    <property type="entry name" value="GGTRANSPTASE"/>
</dbReference>
<dbReference type="InterPro" id="IPR052896">
    <property type="entry name" value="GGT-like_enzyme"/>
</dbReference>
<dbReference type="PANTHER" id="PTHR43881:SF1">
    <property type="entry name" value="GAMMA-GLUTAMYLTRANSPEPTIDASE (AFU_ORTHOLOGUE AFUA_4G13580)"/>
    <property type="match status" value="1"/>
</dbReference>
<keyword evidence="1" id="KW-0012">Acyltransferase</keyword>